<dbReference type="InterPro" id="IPR039422">
    <property type="entry name" value="MarR/SlyA-like"/>
</dbReference>
<protein>
    <recommendedName>
        <fullName evidence="1">HTH marR-type domain-containing protein</fullName>
    </recommendedName>
</protein>
<dbReference type="EMBL" id="BLPF01000003">
    <property type="protein sequence ID" value="GFJ83225.1"/>
    <property type="molecule type" value="Genomic_DNA"/>
</dbReference>
<dbReference type="SMART" id="SM00347">
    <property type="entry name" value="HTH_MARR"/>
    <property type="match status" value="1"/>
</dbReference>
<evidence type="ECO:0000313" key="3">
    <source>
        <dbReference type="Proteomes" id="UP000482800"/>
    </source>
</evidence>
<dbReference type="InterPro" id="IPR036388">
    <property type="entry name" value="WH-like_DNA-bd_sf"/>
</dbReference>
<reference evidence="2 3" key="2">
    <citation type="submission" date="2020-03" db="EMBL/GenBank/DDBJ databases">
        <authorList>
            <person name="Ichikawa N."/>
            <person name="Kimura A."/>
            <person name="Kitahashi Y."/>
            <person name="Uohara A."/>
        </authorList>
    </citation>
    <scope>NUCLEOTIDE SEQUENCE [LARGE SCALE GENOMIC DNA]</scope>
    <source>
        <strain evidence="2 3">NBRC 108639</strain>
    </source>
</reference>
<gene>
    <name evidence="2" type="ORF">Phou_074050</name>
</gene>
<evidence type="ECO:0000259" key="1">
    <source>
        <dbReference type="PROSITE" id="PS50995"/>
    </source>
</evidence>
<dbReference type="PANTHER" id="PTHR33164:SF43">
    <property type="entry name" value="HTH-TYPE TRANSCRIPTIONAL REPRESSOR YETL"/>
    <property type="match status" value="1"/>
</dbReference>
<dbReference type="InterPro" id="IPR000835">
    <property type="entry name" value="HTH_MarR-typ"/>
</dbReference>
<sequence length="152" mass="16724">MTYVPGTEGCLSFLVRHAWLSMRGVVAEVLAAHELSVAQFGSLMLLDEEPGITVAELARKVSSTRQSANEMLAGMERAGMLERQPHPTDRRAQQVFLTDAGRERLRAATPEVFAVEARLEAEFSAAERDVVRRWLSTMTQASDAHGEEIPTG</sequence>
<evidence type="ECO:0000313" key="2">
    <source>
        <dbReference type="EMBL" id="GFJ83225.1"/>
    </source>
</evidence>
<reference evidence="2 3" key="1">
    <citation type="submission" date="2020-03" db="EMBL/GenBank/DDBJ databases">
        <title>Whole genome shotgun sequence of Phytohabitans houttuyneae NBRC 108639.</title>
        <authorList>
            <person name="Komaki H."/>
            <person name="Tamura T."/>
        </authorList>
    </citation>
    <scope>NUCLEOTIDE SEQUENCE [LARGE SCALE GENOMIC DNA]</scope>
    <source>
        <strain evidence="2 3">NBRC 108639</strain>
    </source>
</reference>
<dbReference type="AlphaFoldDB" id="A0A6V8KRG4"/>
<organism evidence="2 3">
    <name type="scientific">Phytohabitans houttuyneae</name>
    <dbReference type="NCBI Taxonomy" id="1076126"/>
    <lineage>
        <taxon>Bacteria</taxon>
        <taxon>Bacillati</taxon>
        <taxon>Actinomycetota</taxon>
        <taxon>Actinomycetes</taxon>
        <taxon>Micromonosporales</taxon>
        <taxon>Micromonosporaceae</taxon>
    </lineage>
</organism>
<dbReference type="Gene3D" id="1.10.10.10">
    <property type="entry name" value="Winged helix-like DNA-binding domain superfamily/Winged helix DNA-binding domain"/>
    <property type="match status" value="1"/>
</dbReference>
<dbReference type="GO" id="GO:0003700">
    <property type="term" value="F:DNA-binding transcription factor activity"/>
    <property type="evidence" value="ECO:0007669"/>
    <property type="project" value="InterPro"/>
</dbReference>
<accession>A0A6V8KRG4</accession>
<dbReference type="PROSITE" id="PS50995">
    <property type="entry name" value="HTH_MARR_2"/>
    <property type="match status" value="1"/>
</dbReference>
<comment type="caution">
    <text evidence="2">The sequence shown here is derived from an EMBL/GenBank/DDBJ whole genome shotgun (WGS) entry which is preliminary data.</text>
</comment>
<dbReference type="InterPro" id="IPR036390">
    <property type="entry name" value="WH_DNA-bd_sf"/>
</dbReference>
<feature type="domain" description="HTH marR-type" evidence="1">
    <location>
        <begin position="8"/>
        <end position="140"/>
    </location>
</feature>
<dbReference type="RefSeq" id="WP_246274120.1">
    <property type="nucleotide sequence ID" value="NZ_BAABGO010000020.1"/>
</dbReference>
<proteinExistence type="predicted"/>
<keyword evidence="3" id="KW-1185">Reference proteome</keyword>
<dbReference type="PANTHER" id="PTHR33164">
    <property type="entry name" value="TRANSCRIPTIONAL REGULATOR, MARR FAMILY"/>
    <property type="match status" value="1"/>
</dbReference>
<dbReference type="PRINTS" id="PR00598">
    <property type="entry name" value="HTHMARR"/>
</dbReference>
<dbReference type="SUPFAM" id="SSF46785">
    <property type="entry name" value="Winged helix' DNA-binding domain"/>
    <property type="match status" value="1"/>
</dbReference>
<dbReference type="GO" id="GO:0006950">
    <property type="term" value="P:response to stress"/>
    <property type="evidence" value="ECO:0007669"/>
    <property type="project" value="TreeGrafter"/>
</dbReference>
<dbReference type="Pfam" id="PF01047">
    <property type="entry name" value="MarR"/>
    <property type="match status" value="1"/>
</dbReference>
<dbReference type="Proteomes" id="UP000482800">
    <property type="component" value="Unassembled WGS sequence"/>
</dbReference>
<name>A0A6V8KRG4_9ACTN</name>